<name>A0A8J8PDP7_9ARCH</name>
<proteinExistence type="predicted"/>
<dbReference type="AlphaFoldDB" id="A0A8J8PDP7"/>
<dbReference type="InterPro" id="IPR036388">
    <property type="entry name" value="WH-like_DNA-bd_sf"/>
</dbReference>
<gene>
    <name evidence="1" type="ORF">A3207_02515</name>
</gene>
<evidence type="ECO:0000313" key="2">
    <source>
        <dbReference type="Proteomes" id="UP000752814"/>
    </source>
</evidence>
<evidence type="ECO:0008006" key="3">
    <source>
        <dbReference type="Google" id="ProtNLM"/>
    </source>
</evidence>
<dbReference type="Pfam" id="PF12840">
    <property type="entry name" value="HTH_20"/>
    <property type="match status" value="1"/>
</dbReference>
<dbReference type="RefSeq" id="WP_020449236.1">
    <property type="nucleotide sequence ID" value="NZ_CAYAXV010000005.1"/>
</dbReference>
<dbReference type="OMA" id="EIPIATC"/>
<dbReference type="Gene3D" id="1.10.10.10">
    <property type="entry name" value="Winged helix-like DNA-binding domain superfamily/Winged helix DNA-binding domain"/>
    <property type="match status" value="1"/>
</dbReference>
<dbReference type="EMBL" id="LVVT01000014">
    <property type="protein sequence ID" value="TQS82840.1"/>
    <property type="molecule type" value="Genomic_DNA"/>
</dbReference>
<dbReference type="SUPFAM" id="SSF46785">
    <property type="entry name" value="Winged helix' DNA-binding domain"/>
    <property type="match status" value="1"/>
</dbReference>
<dbReference type="Proteomes" id="UP000752814">
    <property type="component" value="Unassembled WGS sequence"/>
</dbReference>
<organism evidence="1 2">
    <name type="scientific">Candidatus Methanomassiliicoccus intestinalis</name>
    <dbReference type="NCBI Taxonomy" id="1406512"/>
    <lineage>
        <taxon>Archaea</taxon>
        <taxon>Methanobacteriati</taxon>
        <taxon>Thermoplasmatota</taxon>
        <taxon>Thermoplasmata</taxon>
        <taxon>Methanomassiliicoccales</taxon>
        <taxon>Methanomassiliicoccaceae</taxon>
        <taxon>Methanomassiliicoccus</taxon>
    </lineage>
</organism>
<comment type="caution">
    <text evidence="1">The sequence shown here is derived from an EMBL/GenBank/DDBJ whole genome shotgun (WGS) entry which is preliminary data.</text>
</comment>
<dbReference type="GeneID" id="41323770"/>
<dbReference type="CDD" id="cd00090">
    <property type="entry name" value="HTH_ARSR"/>
    <property type="match status" value="1"/>
</dbReference>
<dbReference type="InterPro" id="IPR036390">
    <property type="entry name" value="WH_DNA-bd_sf"/>
</dbReference>
<dbReference type="InterPro" id="IPR011991">
    <property type="entry name" value="ArsR-like_HTH"/>
</dbReference>
<reference evidence="1" key="1">
    <citation type="submission" date="2016-03" db="EMBL/GenBank/DDBJ databases">
        <authorList>
            <person name="Borrel G."/>
            <person name="Mccann A."/>
            <person name="O'Toole P.W."/>
        </authorList>
    </citation>
    <scope>NUCLEOTIDE SEQUENCE</scope>
    <source>
        <strain evidence="1">183</strain>
    </source>
</reference>
<accession>A0A8J8PDP7</accession>
<protein>
    <recommendedName>
        <fullName evidence="3">ArsR family transcriptional regulator</fullName>
    </recommendedName>
</protein>
<sequence>MHALETSKLLTEEYSAKILLALMGRPKSALELSDKLDIPIAACYRKINLLESAGLICCEERKLTRAGKRVNMYKARVKSASIAMERNGIRARIEMIDGTFIDSDYCIDMDIFAES</sequence>
<evidence type="ECO:0000313" key="1">
    <source>
        <dbReference type="EMBL" id="TQS82840.1"/>
    </source>
</evidence>